<evidence type="ECO:0000313" key="1">
    <source>
        <dbReference type="EnsemblPlants" id="AVESA.00010b.r2.5CG0864850.1.CDS"/>
    </source>
</evidence>
<name>A0ACD5XWU5_AVESA</name>
<dbReference type="EnsemblPlants" id="AVESA.00010b.r2.5CG0864850.1">
    <property type="protein sequence ID" value="AVESA.00010b.r2.5CG0864850.1.CDS"/>
    <property type="gene ID" value="AVESA.00010b.r2.5CG0864850"/>
</dbReference>
<organism evidence="1 2">
    <name type="scientific">Avena sativa</name>
    <name type="common">Oat</name>
    <dbReference type="NCBI Taxonomy" id="4498"/>
    <lineage>
        <taxon>Eukaryota</taxon>
        <taxon>Viridiplantae</taxon>
        <taxon>Streptophyta</taxon>
        <taxon>Embryophyta</taxon>
        <taxon>Tracheophyta</taxon>
        <taxon>Spermatophyta</taxon>
        <taxon>Magnoliopsida</taxon>
        <taxon>Liliopsida</taxon>
        <taxon>Poales</taxon>
        <taxon>Poaceae</taxon>
        <taxon>BOP clade</taxon>
        <taxon>Pooideae</taxon>
        <taxon>Poodae</taxon>
        <taxon>Poeae</taxon>
        <taxon>Poeae Chloroplast Group 1 (Aveneae type)</taxon>
        <taxon>Aveninae</taxon>
        <taxon>Avena</taxon>
    </lineage>
</organism>
<keyword evidence="2" id="KW-1185">Reference proteome</keyword>
<dbReference type="Proteomes" id="UP001732700">
    <property type="component" value="Chromosome 5C"/>
</dbReference>
<sequence>MAGGSEGLGSWAERWKPCVAMVLVQLLYSLVDMALKTAYGLGMRPIVFVAYRQGIAAATLLLASLATRGFTLHQMAVGYRAFVLLFVVSLAWYPHESLAVSVWPLFRPLVLELIHLSLSGSATGQYCYSKGLQLASPSMARATTNLGPGIMFAMAAIVGLEKVDLRSSRSVAKIIDTVVCLAGGILMAFFKGPKLLGTLLMDDWVTGGIYLMGNALCYSIWYIIQVPVCKSYLDPLSLATWMCFLATLQCMVMAFFLEANYIEIWKLSSLWELPCILYAGVFASGANFFMQSWCISVKGPLYSAIFTPLSAVITTIFSTFILHEELHIGSILGIITIIFGVYVVLWGKADDSKSETQAICSNDSESIVQQDSFGVKVESETNLSEPLFSEKR</sequence>
<protein>
    <submittedName>
        <fullName evidence="1">Uncharacterized protein</fullName>
    </submittedName>
</protein>
<evidence type="ECO:0000313" key="2">
    <source>
        <dbReference type="Proteomes" id="UP001732700"/>
    </source>
</evidence>
<proteinExistence type="predicted"/>
<reference evidence="1" key="1">
    <citation type="submission" date="2021-05" db="EMBL/GenBank/DDBJ databases">
        <authorList>
            <person name="Scholz U."/>
            <person name="Mascher M."/>
            <person name="Fiebig A."/>
        </authorList>
    </citation>
    <scope>NUCLEOTIDE SEQUENCE [LARGE SCALE GENOMIC DNA]</scope>
</reference>
<reference evidence="1" key="2">
    <citation type="submission" date="2025-09" db="UniProtKB">
        <authorList>
            <consortium name="EnsemblPlants"/>
        </authorList>
    </citation>
    <scope>IDENTIFICATION</scope>
</reference>
<accession>A0ACD5XWU5</accession>